<feature type="compositionally biased region" description="Basic and acidic residues" evidence="1">
    <location>
        <begin position="194"/>
        <end position="204"/>
    </location>
</feature>
<dbReference type="PROSITE" id="PS51257">
    <property type="entry name" value="PROKAR_LIPOPROTEIN"/>
    <property type="match status" value="1"/>
</dbReference>
<feature type="signal peptide" evidence="2">
    <location>
        <begin position="1"/>
        <end position="30"/>
    </location>
</feature>
<name>A0A9P6UTH4_9FUNG</name>
<feature type="compositionally biased region" description="Basic and acidic residues" evidence="1">
    <location>
        <begin position="162"/>
        <end position="178"/>
    </location>
</feature>
<dbReference type="AlphaFoldDB" id="A0A9P6UTH4"/>
<evidence type="ECO:0000256" key="1">
    <source>
        <dbReference type="SAM" id="MobiDB-lite"/>
    </source>
</evidence>
<gene>
    <name evidence="3" type="ORF">BGZ97_003558</name>
</gene>
<accession>A0A9P6UTH4</accession>
<keyword evidence="2" id="KW-0732">Signal</keyword>
<evidence type="ECO:0000313" key="3">
    <source>
        <dbReference type="EMBL" id="KAG0318573.1"/>
    </source>
</evidence>
<evidence type="ECO:0000313" key="4">
    <source>
        <dbReference type="Proteomes" id="UP000823405"/>
    </source>
</evidence>
<dbReference type="Proteomes" id="UP000823405">
    <property type="component" value="Unassembled WGS sequence"/>
</dbReference>
<evidence type="ECO:0008006" key="5">
    <source>
        <dbReference type="Google" id="ProtNLM"/>
    </source>
</evidence>
<reference evidence="3" key="1">
    <citation type="journal article" date="2020" name="Fungal Divers.">
        <title>Resolving the Mortierellaceae phylogeny through synthesis of multi-gene phylogenetics and phylogenomics.</title>
        <authorList>
            <person name="Vandepol N."/>
            <person name="Liber J."/>
            <person name="Desiro A."/>
            <person name="Na H."/>
            <person name="Kennedy M."/>
            <person name="Barry K."/>
            <person name="Grigoriev I.V."/>
            <person name="Miller A.N."/>
            <person name="O'Donnell K."/>
            <person name="Stajich J.E."/>
            <person name="Bonito G."/>
        </authorList>
    </citation>
    <scope>NUCLEOTIDE SEQUENCE</scope>
    <source>
        <strain evidence="3">NVP60</strain>
    </source>
</reference>
<feature type="compositionally biased region" description="Basic and acidic residues" evidence="1">
    <location>
        <begin position="269"/>
        <end position="281"/>
    </location>
</feature>
<protein>
    <recommendedName>
        <fullName evidence="5">C3H1-type domain-containing protein</fullName>
    </recommendedName>
</protein>
<feature type="region of interest" description="Disordered" evidence="1">
    <location>
        <begin position="161"/>
        <end position="206"/>
    </location>
</feature>
<organism evidence="3 4">
    <name type="scientific">Linnemannia gamsii</name>
    <dbReference type="NCBI Taxonomy" id="64522"/>
    <lineage>
        <taxon>Eukaryota</taxon>
        <taxon>Fungi</taxon>
        <taxon>Fungi incertae sedis</taxon>
        <taxon>Mucoromycota</taxon>
        <taxon>Mortierellomycotina</taxon>
        <taxon>Mortierellomycetes</taxon>
        <taxon>Mortierellales</taxon>
        <taxon>Mortierellaceae</taxon>
        <taxon>Linnemannia</taxon>
    </lineage>
</organism>
<sequence>MRYSTTTALIAASSLALLACSSFSNNYASATLTPQERLKSEAKDPVNPNYCPDCLKKALVNHFPHACPPDLEPMAAITRPTGPTPTERRCVCIAFLDLHWMKSDCSAECAFVHSNDAMTHLLNAKNIPDCDKYVDFETGTELELEGFEKKDPNHVPEAYEQATREEAEATAAEQERAHAKAYSSAEETDAGADVGERSEVKDEREPQEDIVFELTGENAPKITIKMENFIRNPDGSIPDYALAEMAAEAKAKAEAEAAAAAAANGESEAEARSESNVKDEL</sequence>
<keyword evidence="4" id="KW-1185">Reference proteome</keyword>
<proteinExistence type="predicted"/>
<feature type="region of interest" description="Disordered" evidence="1">
    <location>
        <begin position="255"/>
        <end position="281"/>
    </location>
</feature>
<dbReference type="EMBL" id="JAAAIN010000185">
    <property type="protein sequence ID" value="KAG0318573.1"/>
    <property type="molecule type" value="Genomic_DNA"/>
</dbReference>
<dbReference type="OrthoDB" id="2429018at2759"/>
<feature type="chain" id="PRO_5040184136" description="C3H1-type domain-containing protein" evidence="2">
    <location>
        <begin position="31"/>
        <end position="281"/>
    </location>
</feature>
<evidence type="ECO:0000256" key="2">
    <source>
        <dbReference type="SAM" id="SignalP"/>
    </source>
</evidence>
<feature type="compositionally biased region" description="Low complexity" evidence="1">
    <location>
        <begin position="256"/>
        <end position="266"/>
    </location>
</feature>
<comment type="caution">
    <text evidence="3">The sequence shown here is derived from an EMBL/GenBank/DDBJ whole genome shotgun (WGS) entry which is preliminary data.</text>
</comment>